<dbReference type="EMBL" id="JAGQLN010000035">
    <property type="protein sequence ID" value="MCA9377254.1"/>
    <property type="molecule type" value="Genomic_DNA"/>
</dbReference>
<reference evidence="1" key="2">
    <citation type="journal article" date="2021" name="Microbiome">
        <title>Successional dynamics and alternative stable states in a saline activated sludge microbial community over 9 years.</title>
        <authorList>
            <person name="Wang Y."/>
            <person name="Ye J."/>
            <person name="Ju F."/>
            <person name="Liu L."/>
            <person name="Boyd J.A."/>
            <person name="Deng Y."/>
            <person name="Parks D.H."/>
            <person name="Jiang X."/>
            <person name="Yin X."/>
            <person name="Woodcroft B.J."/>
            <person name="Tyson G.W."/>
            <person name="Hugenholtz P."/>
            <person name="Polz M.F."/>
            <person name="Zhang T."/>
        </authorList>
    </citation>
    <scope>NUCLEOTIDE SEQUENCE</scope>
    <source>
        <strain evidence="1">HKST-UBA17</strain>
    </source>
</reference>
<comment type="caution">
    <text evidence="1">The sequence shown here is derived from an EMBL/GenBank/DDBJ whole genome shotgun (WGS) entry which is preliminary data.</text>
</comment>
<proteinExistence type="predicted"/>
<name>A0A955KXL4_9BACT</name>
<protein>
    <submittedName>
        <fullName evidence="1">Uncharacterized protein</fullName>
    </submittedName>
</protein>
<dbReference type="AlphaFoldDB" id="A0A955KXL4"/>
<evidence type="ECO:0000313" key="1">
    <source>
        <dbReference type="EMBL" id="MCA9377254.1"/>
    </source>
</evidence>
<gene>
    <name evidence="1" type="ORF">KC685_05040</name>
</gene>
<evidence type="ECO:0000313" key="2">
    <source>
        <dbReference type="Proteomes" id="UP000741282"/>
    </source>
</evidence>
<reference evidence="1" key="1">
    <citation type="submission" date="2020-04" db="EMBL/GenBank/DDBJ databases">
        <authorList>
            <person name="Zhang T."/>
        </authorList>
    </citation>
    <scope>NUCLEOTIDE SEQUENCE</scope>
    <source>
        <strain evidence="1">HKST-UBA17</strain>
    </source>
</reference>
<dbReference type="Proteomes" id="UP000741282">
    <property type="component" value="Unassembled WGS sequence"/>
</dbReference>
<sequence>MSTDKITRVEIIDWRKDVLDEARRAYGIWDENISVELSFQDANRTLKVFITDRNKLRQTENE</sequence>
<accession>A0A955KXL4</accession>
<organism evidence="1 2">
    <name type="scientific">Candidatus Dojkabacteria bacterium</name>
    <dbReference type="NCBI Taxonomy" id="2099670"/>
    <lineage>
        <taxon>Bacteria</taxon>
        <taxon>Candidatus Dojkabacteria</taxon>
    </lineage>
</organism>